<dbReference type="RefSeq" id="WP_110521836.1">
    <property type="nucleotide sequence ID" value="NZ_PDOF01000005.1"/>
</dbReference>
<dbReference type="EMBL" id="PDOF01000005">
    <property type="protein sequence ID" value="PYZ95407.1"/>
    <property type="molecule type" value="Genomic_DNA"/>
</dbReference>
<dbReference type="InterPro" id="IPR043132">
    <property type="entry name" value="BCAT-like_C"/>
</dbReference>
<dbReference type="AlphaFoldDB" id="A0A2W0H2H3"/>
<dbReference type="FunFam" id="3.20.10.10:FF:000002">
    <property type="entry name" value="D-alanine aminotransferase"/>
    <property type="match status" value="1"/>
</dbReference>
<dbReference type="GO" id="GO:0005829">
    <property type="term" value="C:cytosol"/>
    <property type="evidence" value="ECO:0007669"/>
    <property type="project" value="TreeGrafter"/>
</dbReference>
<dbReference type="GO" id="GO:0046394">
    <property type="term" value="P:carboxylic acid biosynthetic process"/>
    <property type="evidence" value="ECO:0007669"/>
    <property type="project" value="UniProtKB-ARBA"/>
</dbReference>
<evidence type="ECO:0000256" key="3">
    <source>
        <dbReference type="ARBA" id="ARBA00011738"/>
    </source>
</evidence>
<evidence type="ECO:0000256" key="2">
    <source>
        <dbReference type="ARBA" id="ARBA00009320"/>
    </source>
</evidence>
<proteinExistence type="inferred from homology"/>
<dbReference type="InterPro" id="IPR043131">
    <property type="entry name" value="BCAT-like_N"/>
</dbReference>
<dbReference type="Gene3D" id="3.30.470.10">
    <property type="match status" value="1"/>
</dbReference>
<sequence>MIIYANGRFIEEDEAAVSPFDHGFLYGLGVFETFRTYNGHPFLLDDHFHRLSKGLSQLNIRLKPYIRTETAAIISELLTRNGLKDAYFRWNVSAGSGPVGLQTDEYTNPNVFVFVKRLPEGPAADKTLQVLAQPRNTPEGPERLKSHHYLNSVLGKRETAGQPDTEGLFLTAEGFVAEGVVSNVFWRKGETVYTPSVDCGILNGITRQFVLSLLREQGVRAEVGSYLLGDLREADEVFVTNSIQEIAAVSRVDGRTIPGRSGKLYQSLSRAYRQAAMEQTRWTMHTEQGR</sequence>
<comment type="caution">
    <text evidence="5">The sequence shown here is derived from an EMBL/GenBank/DDBJ whole genome shotgun (WGS) entry which is preliminary data.</text>
</comment>
<name>A0A2W0H2H3_9BACI</name>
<dbReference type="SUPFAM" id="SSF56752">
    <property type="entry name" value="D-aminoacid aminotransferase-like PLP-dependent enzymes"/>
    <property type="match status" value="1"/>
</dbReference>
<comment type="subunit">
    <text evidence="3">Homodimer.</text>
</comment>
<keyword evidence="6" id="KW-1185">Reference proteome</keyword>
<evidence type="ECO:0000313" key="5">
    <source>
        <dbReference type="EMBL" id="PYZ95407.1"/>
    </source>
</evidence>
<dbReference type="GO" id="GO:0016829">
    <property type="term" value="F:lyase activity"/>
    <property type="evidence" value="ECO:0007669"/>
    <property type="project" value="UniProtKB-KW"/>
</dbReference>
<comment type="cofactor">
    <cofactor evidence="1">
        <name>pyridoxal 5'-phosphate</name>
        <dbReference type="ChEBI" id="CHEBI:597326"/>
    </cofactor>
</comment>
<accession>A0A2W0H2H3</accession>
<evidence type="ECO:0000313" key="6">
    <source>
        <dbReference type="Proteomes" id="UP000248066"/>
    </source>
</evidence>
<evidence type="ECO:0000256" key="4">
    <source>
        <dbReference type="ARBA" id="ARBA00022898"/>
    </source>
</evidence>
<organism evidence="5 6">
    <name type="scientific">Alteribacter lacisalsi</name>
    <dbReference type="NCBI Taxonomy" id="2045244"/>
    <lineage>
        <taxon>Bacteria</taxon>
        <taxon>Bacillati</taxon>
        <taxon>Bacillota</taxon>
        <taxon>Bacilli</taxon>
        <taxon>Bacillales</taxon>
        <taxon>Bacillaceae</taxon>
        <taxon>Alteribacter</taxon>
    </lineage>
</organism>
<dbReference type="Gene3D" id="3.20.10.10">
    <property type="entry name" value="D-amino Acid Aminotransferase, subunit A, domain 2"/>
    <property type="match status" value="1"/>
</dbReference>
<dbReference type="GO" id="GO:0008652">
    <property type="term" value="P:amino acid biosynthetic process"/>
    <property type="evidence" value="ECO:0007669"/>
    <property type="project" value="UniProtKB-ARBA"/>
</dbReference>
<dbReference type="PANTHER" id="PTHR42743:SF11">
    <property type="entry name" value="AMINODEOXYCHORISMATE LYASE"/>
    <property type="match status" value="1"/>
</dbReference>
<evidence type="ECO:0000256" key="1">
    <source>
        <dbReference type="ARBA" id="ARBA00001933"/>
    </source>
</evidence>
<dbReference type="InterPro" id="IPR036038">
    <property type="entry name" value="Aminotransferase-like"/>
</dbReference>
<dbReference type="NCBIfam" id="NF005800">
    <property type="entry name" value="PRK07650.1"/>
    <property type="match status" value="1"/>
</dbReference>
<dbReference type="Proteomes" id="UP000248066">
    <property type="component" value="Unassembled WGS sequence"/>
</dbReference>
<keyword evidence="4" id="KW-0663">Pyridoxal phosphate</keyword>
<dbReference type="Pfam" id="PF01063">
    <property type="entry name" value="Aminotran_4"/>
    <property type="match status" value="1"/>
</dbReference>
<dbReference type="OrthoDB" id="9805628at2"/>
<dbReference type="InterPro" id="IPR050571">
    <property type="entry name" value="Class-IV_PLP-Dep_Aminotrnsfr"/>
</dbReference>
<reference evidence="5 6" key="1">
    <citation type="submission" date="2017-10" db="EMBL/GenBank/DDBJ databases">
        <title>Bacillus sp. nov., a halophilic bacterium isolated from a Yangshapao Lake.</title>
        <authorList>
            <person name="Wang H."/>
        </authorList>
    </citation>
    <scope>NUCLEOTIDE SEQUENCE [LARGE SCALE GENOMIC DNA]</scope>
    <source>
        <strain evidence="5 6">YSP-3</strain>
    </source>
</reference>
<gene>
    <name evidence="5" type="ORF">CR205_19510</name>
</gene>
<protein>
    <submittedName>
        <fullName evidence="5">4-amino-4-deoxychorismate lyase</fullName>
    </submittedName>
</protein>
<keyword evidence="5" id="KW-0456">Lyase</keyword>
<dbReference type="InterPro" id="IPR001544">
    <property type="entry name" value="Aminotrans_IV"/>
</dbReference>
<dbReference type="PANTHER" id="PTHR42743">
    <property type="entry name" value="AMINO-ACID AMINOTRANSFERASE"/>
    <property type="match status" value="1"/>
</dbReference>
<comment type="similarity">
    <text evidence="2">Belongs to the class-IV pyridoxal-phosphate-dependent aminotransferase family.</text>
</comment>